<organism evidence="1 2">
    <name type="scientific">Colocasia esculenta</name>
    <name type="common">Wild taro</name>
    <name type="synonym">Arum esculentum</name>
    <dbReference type="NCBI Taxonomy" id="4460"/>
    <lineage>
        <taxon>Eukaryota</taxon>
        <taxon>Viridiplantae</taxon>
        <taxon>Streptophyta</taxon>
        <taxon>Embryophyta</taxon>
        <taxon>Tracheophyta</taxon>
        <taxon>Spermatophyta</taxon>
        <taxon>Magnoliopsida</taxon>
        <taxon>Liliopsida</taxon>
        <taxon>Araceae</taxon>
        <taxon>Aroideae</taxon>
        <taxon>Colocasieae</taxon>
        <taxon>Colocasia</taxon>
    </lineage>
</organism>
<dbReference type="AlphaFoldDB" id="A0A843TKA2"/>
<keyword evidence="2" id="KW-1185">Reference proteome</keyword>
<protein>
    <submittedName>
        <fullName evidence="1">Uncharacterized protein</fullName>
    </submittedName>
</protein>
<name>A0A843TKA2_COLES</name>
<evidence type="ECO:0000313" key="2">
    <source>
        <dbReference type="Proteomes" id="UP000652761"/>
    </source>
</evidence>
<dbReference type="EMBL" id="NMUH01000122">
    <property type="protein sequence ID" value="MQL72178.1"/>
    <property type="molecule type" value="Genomic_DNA"/>
</dbReference>
<gene>
    <name evidence="1" type="ORF">Taro_004501</name>
</gene>
<comment type="caution">
    <text evidence="1">The sequence shown here is derived from an EMBL/GenBank/DDBJ whole genome shotgun (WGS) entry which is preliminary data.</text>
</comment>
<accession>A0A843TKA2</accession>
<dbReference type="Proteomes" id="UP000652761">
    <property type="component" value="Unassembled WGS sequence"/>
</dbReference>
<evidence type="ECO:0000313" key="1">
    <source>
        <dbReference type="EMBL" id="MQL72178.1"/>
    </source>
</evidence>
<sequence>MKYLEQYTDEIKELIRMIGCMVKNLKNSGKNLRDPSSPQILLLLASPPGPGTSWHELGPAMRVATHVVWLLYGGEVDGGWHPLIHSFSV</sequence>
<proteinExistence type="predicted"/>
<reference evidence="1" key="1">
    <citation type="submission" date="2017-07" db="EMBL/GenBank/DDBJ databases">
        <title>Taro Niue Genome Assembly and Annotation.</title>
        <authorList>
            <person name="Atibalentja N."/>
            <person name="Keating K."/>
            <person name="Fields C.J."/>
        </authorList>
    </citation>
    <scope>NUCLEOTIDE SEQUENCE</scope>
    <source>
        <strain evidence="1">Niue_2</strain>
        <tissue evidence="1">Leaf</tissue>
    </source>
</reference>